<evidence type="ECO:0000256" key="8">
    <source>
        <dbReference type="ARBA" id="ARBA00022741"/>
    </source>
</evidence>
<reference evidence="17 18" key="1">
    <citation type="submission" date="2019-02" db="EMBL/GenBank/DDBJ databases">
        <authorList>
            <person name="Manzano-Marin A."/>
            <person name="Manzano-Marin A."/>
        </authorList>
    </citation>
    <scope>NUCLEOTIDE SEQUENCE [LARGE SCALE GENOMIC DNA]</scope>
    <source>
        <strain evidence="17 18">ErCikochiana</strain>
    </source>
</reference>
<gene>
    <name evidence="17" type="primary">ribF</name>
    <name evidence="17" type="ORF">ERCIKOCA2762_248</name>
</gene>
<dbReference type="CDD" id="cd02064">
    <property type="entry name" value="FAD_synthetase_N"/>
    <property type="match status" value="1"/>
</dbReference>
<keyword evidence="11 15" id="KW-0067">ATP-binding</keyword>
<keyword evidence="4 15" id="KW-0285">Flavoprotein</keyword>
<dbReference type="FunFam" id="3.40.50.620:FF:000021">
    <property type="entry name" value="Riboflavin biosynthesis protein"/>
    <property type="match status" value="1"/>
</dbReference>
<keyword evidence="5 15" id="KW-0288">FMN</keyword>
<dbReference type="EMBL" id="LR217715">
    <property type="protein sequence ID" value="VFP83009.1"/>
    <property type="molecule type" value="Genomic_DNA"/>
</dbReference>
<dbReference type="UniPathway" id="UPA00276">
    <property type="reaction ID" value="UER00406"/>
</dbReference>
<evidence type="ECO:0000256" key="4">
    <source>
        <dbReference type="ARBA" id="ARBA00022630"/>
    </source>
</evidence>
<dbReference type="Pfam" id="PF01687">
    <property type="entry name" value="Flavokinase"/>
    <property type="match status" value="1"/>
</dbReference>
<dbReference type="NCBIfam" id="NF004162">
    <property type="entry name" value="PRK05627.1-5"/>
    <property type="match status" value="1"/>
</dbReference>
<dbReference type="EC" id="2.7.7.2" evidence="15"/>
<dbReference type="AlphaFoldDB" id="A0A451D9N8"/>
<dbReference type="GO" id="GO:0009231">
    <property type="term" value="P:riboflavin biosynthetic process"/>
    <property type="evidence" value="ECO:0007669"/>
    <property type="project" value="InterPro"/>
</dbReference>
<dbReference type="PANTHER" id="PTHR22749">
    <property type="entry name" value="RIBOFLAVIN KINASE/FMN ADENYLYLTRANSFERASE"/>
    <property type="match status" value="1"/>
</dbReference>
<dbReference type="InterPro" id="IPR014729">
    <property type="entry name" value="Rossmann-like_a/b/a_fold"/>
</dbReference>
<dbReference type="InterPro" id="IPR015865">
    <property type="entry name" value="Riboflavin_kinase_bac/euk"/>
</dbReference>
<keyword evidence="6 15" id="KW-0808">Transferase</keyword>
<dbReference type="Gene3D" id="3.40.50.620">
    <property type="entry name" value="HUPs"/>
    <property type="match status" value="1"/>
</dbReference>
<accession>A0A451D9N8</accession>
<dbReference type="Proteomes" id="UP000294368">
    <property type="component" value="Chromosome"/>
</dbReference>
<dbReference type="UniPathway" id="UPA00277">
    <property type="reaction ID" value="UER00407"/>
</dbReference>
<dbReference type="InterPro" id="IPR002606">
    <property type="entry name" value="Riboflavin_kinase_bac"/>
</dbReference>
<feature type="domain" description="Riboflavin kinase" evidence="16">
    <location>
        <begin position="183"/>
        <end position="309"/>
    </location>
</feature>
<dbReference type="SMART" id="SM00904">
    <property type="entry name" value="Flavokinase"/>
    <property type="match status" value="1"/>
</dbReference>
<comment type="catalytic activity">
    <reaction evidence="13 15">
        <text>riboflavin + ATP = FMN + ADP + H(+)</text>
        <dbReference type="Rhea" id="RHEA:14357"/>
        <dbReference type="ChEBI" id="CHEBI:15378"/>
        <dbReference type="ChEBI" id="CHEBI:30616"/>
        <dbReference type="ChEBI" id="CHEBI:57986"/>
        <dbReference type="ChEBI" id="CHEBI:58210"/>
        <dbReference type="ChEBI" id="CHEBI:456216"/>
        <dbReference type="EC" id="2.7.1.26"/>
    </reaction>
</comment>
<dbReference type="EC" id="2.7.1.26" evidence="15"/>
<comment type="pathway">
    <text evidence="2 15">Cofactor biosynthesis; FAD biosynthesis; FAD from FMN: step 1/1.</text>
</comment>
<dbReference type="GO" id="GO:0008531">
    <property type="term" value="F:riboflavin kinase activity"/>
    <property type="evidence" value="ECO:0007669"/>
    <property type="project" value="UniProtKB-UniRule"/>
</dbReference>
<dbReference type="SUPFAM" id="SSF52374">
    <property type="entry name" value="Nucleotidylyl transferase"/>
    <property type="match status" value="1"/>
</dbReference>
<dbReference type="GO" id="GO:0003919">
    <property type="term" value="F:FMN adenylyltransferase activity"/>
    <property type="evidence" value="ECO:0007669"/>
    <property type="project" value="UniProtKB-UniRule"/>
</dbReference>
<evidence type="ECO:0000256" key="3">
    <source>
        <dbReference type="ARBA" id="ARBA00005201"/>
    </source>
</evidence>
<comment type="function">
    <text evidence="1">Catalyzes the phosphorylation of riboflavin to FMN followed by the adenylation of FMN to FAD.</text>
</comment>
<dbReference type="PANTHER" id="PTHR22749:SF6">
    <property type="entry name" value="RIBOFLAVIN KINASE"/>
    <property type="match status" value="1"/>
</dbReference>
<keyword evidence="7 15" id="KW-0548">Nucleotidyltransferase</keyword>
<evidence type="ECO:0000256" key="12">
    <source>
        <dbReference type="ARBA" id="ARBA00023268"/>
    </source>
</evidence>
<keyword evidence="9 15" id="KW-0418">Kinase</keyword>
<dbReference type="GO" id="GO:0005524">
    <property type="term" value="F:ATP binding"/>
    <property type="evidence" value="ECO:0007669"/>
    <property type="project" value="UniProtKB-UniRule"/>
</dbReference>
<dbReference type="SUPFAM" id="SSF82114">
    <property type="entry name" value="Riboflavin kinase-like"/>
    <property type="match status" value="1"/>
</dbReference>
<evidence type="ECO:0000256" key="11">
    <source>
        <dbReference type="ARBA" id="ARBA00022840"/>
    </source>
</evidence>
<evidence type="ECO:0000313" key="18">
    <source>
        <dbReference type="Proteomes" id="UP000294368"/>
    </source>
</evidence>
<dbReference type="Gene3D" id="2.40.30.30">
    <property type="entry name" value="Riboflavin kinase-like"/>
    <property type="match status" value="1"/>
</dbReference>
<dbReference type="GO" id="GO:0006747">
    <property type="term" value="P:FAD biosynthetic process"/>
    <property type="evidence" value="ECO:0007669"/>
    <property type="project" value="UniProtKB-UniRule"/>
</dbReference>
<evidence type="ECO:0000256" key="9">
    <source>
        <dbReference type="ARBA" id="ARBA00022777"/>
    </source>
</evidence>
<evidence type="ECO:0000256" key="14">
    <source>
        <dbReference type="ARBA" id="ARBA00049494"/>
    </source>
</evidence>
<evidence type="ECO:0000256" key="5">
    <source>
        <dbReference type="ARBA" id="ARBA00022643"/>
    </source>
</evidence>
<evidence type="ECO:0000256" key="6">
    <source>
        <dbReference type="ARBA" id="ARBA00022679"/>
    </source>
</evidence>
<dbReference type="NCBIfam" id="TIGR00083">
    <property type="entry name" value="ribF"/>
    <property type="match status" value="1"/>
</dbReference>
<dbReference type="InterPro" id="IPR023468">
    <property type="entry name" value="Riboflavin_kinase"/>
</dbReference>
<comment type="catalytic activity">
    <reaction evidence="14 15">
        <text>FMN + ATP + H(+) = FAD + diphosphate</text>
        <dbReference type="Rhea" id="RHEA:17237"/>
        <dbReference type="ChEBI" id="CHEBI:15378"/>
        <dbReference type="ChEBI" id="CHEBI:30616"/>
        <dbReference type="ChEBI" id="CHEBI:33019"/>
        <dbReference type="ChEBI" id="CHEBI:57692"/>
        <dbReference type="ChEBI" id="CHEBI:58210"/>
        <dbReference type="EC" id="2.7.7.2"/>
    </reaction>
</comment>
<keyword evidence="10 15" id="KW-0274">FAD</keyword>
<dbReference type="OrthoDB" id="9803667at2"/>
<keyword evidence="12" id="KW-0511">Multifunctional enzyme</keyword>
<proteinExistence type="inferred from homology"/>
<dbReference type="InterPro" id="IPR015864">
    <property type="entry name" value="FAD_synthase"/>
</dbReference>
<dbReference type="Pfam" id="PF06574">
    <property type="entry name" value="FAD_syn"/>
    <property type="match status" value="1"/>
</dbReference>
<evidence type="ECO:0000256" key="15">
    <source>
        <dbReference type="PIRNR" id="PIRNR004491"/>
    </source>
</evidence>
<dbReference type="RefSeq" id="WP_157988771.1">
    <property type="nucleotide sequence ID" value="NZ_LR217715.1"/>
</dbReference>
<dbReference type="GO" id="GO:0009398">
    <property type="term" value="P:FMN biosynthetic process"/>
    <property type="evidence" value="ECO:0007669"/>
    <property type="project" value="UniProtKB-UniRule"/>
</dbReference>
<evidence type="ECO:0000256" key="13">
    <source>
        <dbReference type="ARBA" id="ARBA00047880"/>
    </source>
</evidence>
<name>A0A451D9N8_9GAMM</name>
<protein>
    <recommendedName>
        <fullName evidence="15">Riboflavin biosynthesis protein</fullName>
    </recommendedName>
    <domain>
        <recommendedName>
            <fullName evidence="15">Riboflavin kinase</fullName>
            <ecNumber evidence="15">2.7.1.26</ecNumber>
        </recommendedName>
        <alternativeName>
            <fullName evidence="15">Flavokinase</fullName>
        </alternativeName>
    </domain>
    <domain>
        <recommendedName>
            <fullName evidence="15">FMN adenylyltransferase</fullName>
            <ecNumber evidence="15">2.7.7.2</ecNumber>
        </recommendedName>
        <alternativeName>
            <fullName evidence="15">FAD pyrophosphorylase</fullName>
        </alternativeName>
        <alternativeName>
            <fullName evidence="15">FAD synthase</fullName>
        </alternativeName>
    </domain>
</protein>
<sequence>MRLIRGIYNLRAEHRGYALTIGNFDGVHRGHQALLTKLRRAGNKRKIPVMVMLFEPHPLEVLNLTNAPARLTRLHEKLCYLQKAGVDTVLCVRFTQSFSSCSARDFINGVLVNKLRIKLLAVGDDFEFGAGRDGNFRLLQKASIDYGFDILNTQTLLEHNQRISSTSIRAALSKDNLSLAAILLGRPFSMSGRVIYGDSLGRSIGFPTANIPLFRVLTPIEGVYIVCVKGEERQVFFGVANIGTQPTLNLQRARKQLEVHLLDMSLNLYGQYIEVIFLHKIRNEKRFSSLFALKEQIKRDVMDARYFFDHNKPNDSLNTT</sequence>
<dbReference type="InterPro" id="IPR023465">
    <property type="entry name" value="Riboflavin_kinase_dom_sf"/>
</dbReference>
<dbReference type="NCBIfam" id="NF004163">
    <property type="entry name" value="PRK05627.1-6"/>
    <property type="match status" value="1"/>
</dbReference>
<dbReference type="NCBIfam" id="NF004159">
    <property type="entry name" value="PRK05627.1-2"/>
    <property type="match status" value="1"/>
</dbReference>
<comment type="similarity">
    <text evidence="15">Belongs to the ribF family.</text>
</comment>
<evidence type="ECO:0000313" key="17">
    <source>
        <dbReference type="EMBL" id="VFP83009.1"/>
    </source>
</evidence>
<evidence type="ECO:0000256" key="2">
    <source>
        <dbReference type="ARBA" id="ARBA00004726"/>
    </source>
</evidence>
<evidence type="ECO:0000256" key="10">
    <source>
        <dbReference type="ARBA" id="ARBA00022827"/>
    </source>
</evidence>
<organism evidence="17 18">
    <name type="scientific">Candidatus Erwinia haradaeae</name>
    <dbReference type="NCBI Taxonomy" id="1922217"/>
    <lineage>
        <taxon>Bacteria</taxon>
        <taxon>Pseudomonadati</taxon>
        <taxon>Pseudomonadota</taxon>
        <taxon>Gammaproteobacteria</taxon>
        <taxon>Enterobacterales</taxon>
        <taxon>Erwiniaceae</taxon>
        <taxon>Erwinia</taxon>
    </lineage>
</organism>
<evidence type="ECO:0000259" key="16">
    <source>
        <dbReference type="SMART" id="SM00904"/>
    </source>
</evidence>
<evidence type="ECO:0000256" key="7">
    <source>
        <dbReference type="ARBA" id="ARBA00022695"/>
    </source>
</evidence>
<dbReference type="PIRSF" id="PIRSF004491">
    <property type="entry name" value="FAD_Synth"/>
    <property type="match status" value="1"/>
</dbReference>
<keyword evidence="8 15" id="KW-0547">Nucleotide-binding</keyword>
<evidence type="ECO:0000256" key="1">
    <source>
        <dbReference type="ARBA" id="ARBA00002121"/>
    </source>
</evidence>
<comment type="pathway">
    <text evidence="3 15">Cofactor biosynthesis; FMN biosynthesis; FMN from riboflavin (ATP route): step 1/1.</text>
</comment>